<dbReference type="KEGG" id="tvr:TVD_07870"/>
<dbReference type="Gene3D" id="1.10.530.10">
    <property type="match status" value="1"/>
</dbReference>
<feature type="domain" description="Mannosyl-glycoprotein endo-beta-N-acetylglucosamidase-like" evidence="13">
    <location>
        <begin position="171"/>
        <end position="329"/>
    </location>
</feature>
<keyword evidence="14" id="KW-0966">Cell projection</keyword>
<comment type="subcellular location">
    <subcellularLocation>
        <location evidence="2">Periplasm</location>
    </subcellularLocation>
</comment>
<evidence type="ECO:0000313" key="15">
    <source>
        <dbReference type="Proteomes" id="UP000064201"/>
    </source>
</evidence>
<dbReference type="InterPro" id="IPR013377">
    <property type="entry name" value="FlgJ"/>
</dbReference>
<keyword evidence="10" id="KW-0961">Cell wall biogenesis/degradation</keyword>
<comment type="similarity">
    <text evidence="4">In the C-terminal section; belongs to the glycosyl hydrolase 73 family.</text>
</comment>
<dbReference type="Pfam" id="PF01832">
    <property type="entry name" value="Glucosaminidase"/>
    <property type="match status" value="1"/>
</dbReference>
<dbReference type="GO" id="GO:0071555">
    <property type="term" value="P:cell wall organization"/>
    <property type="evidence" value="ECO:0007669"/>
    <property type="project" value="UniProtKB-KW"/>
</dbReference>
<evidence type="ECO:0000256" key="8">
    <source>
        <dbReference type="ARBA" id="ARBA00022801"/>
    </source>
</evidence>
<keyword evidence="14" id="KW-0969">Cilium</keyword>
<dbReference type="PRINTS" id="PR01002">
    <property type="entry name" value="FLGFLGJ"/>
</dbReference>
<keyword evidence="6" id="KW-0574">Periplasm</keyword>
<evidence type="ECO:0000256" key="6">
    <source>
        <dbReference type="ARBA" id="ARBA00022764"/>
    </source>
</evidence>
<evidence type="ECO:0000256" key="12">
    <source>
        <dbReference type="SAM" id="MobiDB-lite"/>
    </source>
</evidence>
<dbReference type="SMART" id="SM00047">
    <property type="entry name" value="LYZ2"/>
    <property type="match status" value="1"/>
</dbReference>
<evidence type="ECO:0000256" key="2">
    <source>
        <dbReference type="ARBA" id="ARBA00004418"/>
    </source>
</evidence>
<sequence length="346" mass="37861">MIGSGVDTQMQARAAMASDPSGLQDLARGARSGDQKGLEAVAREFEAMLIGQMLKQMREASLGDGLFDNDQSEMYLEMQDQEFAKAMSQGDGIGLRDALMRQLSAQQPVDPETLNDPDRQAALEMPRRRSELDTLRALQGEAEFELRPVGPQRPEAVSPEAARKAAPQPAPIAWPPRDAADFVQTLEPLAREAAAELGVEPGILLAQSALETGWGQHVPSRADGQPSFNLFGIKADSRWDGDRVSVGTLEFREGVAQREQARFRAYADPSESFSDYVDFIRNNPRYHRALQAGDDAQYIRELQDAGYATDPAYADKVLRVRDQMAAHRDSGSTQVAADAAVTRTKG</sequence>
<dbReference type="InterPro" id="IPR019301">
    <property type="entry name" value="Flagellar_prot_FlgJ_N"/>
</dbReference>
<evidence type="ECO:0000256" key="4">
    <source>
        <dbReference type="ARBA" id="ARBA00007974"/>
    </source>
</evidence>
<dbReference type="InterPro" id="IPR051056">
    <property type="entry name" value="Glycosyl_Hydrolase_73"/>
</dbReference>
<dbReference type="GO" id="GO:0004040">
    <property type="term" value="F:amidase activity"/>
    <property type="evidence" value="ECO:0007669"/>
    <property type="project" value="InterPro"/>
</dbReference>
<evidence type="ECO:0000256" key="3">
    <source>
        <dbReference type="ARBA" id="ARBA00006880"/>
    </source>
</evidence>
<feature type="compositionally biased region" description="Polar residues" evidence="12">
    <location>
        <begin position="1"/>
        <end position="11"/>
    </location>
</feature>
<keyword evidence="7" id="KW-1005">Bacterial flagellum biogenesis</keyword>
<dbReference type="Pfam" id="PF10135">
    <property type="entry name" value="Rod-binding"/>
    <property type="match status" value="1"/>
</dbReference>
<evidence type="ECO:0000256" key="7">
    <source>
        <dbReference type="ARBA" id="ARBA00022795"/>
    </source>
</evidence>
<dbReference type="InterPro" id="IPR002901">
    <property type="entry name" value="MGlyc_endo_b_GlcNAc-like_dom"/>
</dbReference>
<proteinExistence type="inferred from homology"/>
<dbReference type="PATRIC" id="fig|106634.4.peg.1606"/>
<dbReference type="GO" id="GO:0044780">
    <property type="term" value="P:bacterial-type flagellum assembly"/>
    <property type="evidence" value="ECO:0007669"/>
    <property type="project" value="InterPro"/>
</dbReference>
<dbReference type="Gene3D" id="2.10.70.40">
    <property type="entry name" value="peptidoglycan hydrolase"/>
    <property type="match status" value="1"/>
</dbReference>
<evidence type="ECO:0000256" key="5">
    <source>
        <dbReference type="ARBA" id="ARBA00013433"/>
    </source>
</evidence>
<evidence type="ECO:0000256" key="10">
    <source>
        <dbReference type="ARBA" id="ARBA00023316"/>
    </source>
</evidence>
<keyword evidence="15" id="KW-1185">Reference proteome</keyword>
<feature type="region of interest" description="Disordered" evidence="12">
    <location>
        <begin position="1"/>
        <end position="31"/>
    </location>
</feature>
<evidence type="ECO:0000256" key="9">
    <source>
        <dbReference type="ARBA" id="ARBA00023295"/>
    </source>
</evidence>
<evidence type="ECO:0000313" key="14">
    <source>
        <dbReference type="EMBL" id="AKJ95281.1"/>
    </source>
</evidence>
<feature type="region of interest" description="Disordered" evidence="12">
    <location>
        <begin position="150"/>
        <end position="175"/>
    </location>
</feature>
<protein>
    <recommendedName>
        <fullName evidence="5">Peptidoglycan hydrolase FlgJ</fullName>
    </recommendedName>
    <alternativeName>
        <fullName evidence="11">Muramidase FlgJ</fullName>
    </alternativeName>
</protein>
<dbReference type="GO" id="GO:0016798">
    <property type="term" value="F:hydrolase activity, acting on glycosyl bonds"/>
    <property type="evidence" value="ECO:0007669"/>
    <property type="project" value="UniProtKB-KW"/>
</dbReference>
<keyword evidence="14" id="KW-0282">Flagellum</keyword>
<dbReference type="NCBIfam" id="TIGR02541">
    <property type="entry name" value="flagell_FlgJ"/>
    <property type="match status" value="1"/>
</dbReference>
<comment type="function">
    <text evidence="1">Flagellum-specific muramidase which hydrolyzes the peptidoglycan layer to assemble the rod structure in the periplasmic space.</text>
</comment>
<name>A0A0G3G8Y4_9GAMM</name>
<dbReference type="Proteomes" id="UP000064201">
    <property type="component" value="Chromosome"/>
</dbReference>
<dbReference type="PANTHER" id="PTHR33308:SF9">
    <property type="entry name" value="PEPTIDOGLYCAN HYDROLASE FLGJ"/>
    <property type="match status" value="1"/>
</dbReference>
<reference evidence="14 15" key="1">
    <citation type="submission" date="2015-04" db="EMBL/GenBank/DDBJ databases">
        <title>Complete Sequence for the Genome of the Thioalkalivibrio versutus D301.</title>
        <authorList>
            <person name="Mu T."/>
            <person name="Zhou J."/>
            <person name="Xu X."/>
        </authorList>
    </citation>
    <scope>NUCLEOTIDE SEQUENCE [LARGE SCALE GENOMIC DNA]</scope>
    <source>
        <strain evidence="14 15">D301</strain>
    </source>
</reference>
<dbReference type="STRING" id="106634.TVD_07870"/>
<dbReference type="EMBL" id="CP011367">
    <property type="protein sequence ID" value="AKJ95281.1"/>
    <property type="molecule type" value="Genomic_DNA"/>
</dbReference>
<organism evidence="14 15">
    <name type="scientific">Thioalkalivibrio versutus</name>
    <dbReference type="NCBI Taxonomy" id="106634"/>
    <lineage>
        <taxon>Bacteria</taxon>
        <taxon>Pseudomonadati</taxon>
        <taxon>Pseudomonadota</taxon>
        <taxon>Gammaproteobacteria</taxon>
        <taxon>Chromatiales</taxon>
        <taxon>Ectothiorhodospiraceae</taxon>
        <taxon>Thioalkalivibrio</taxon>
    </lineage>
</organism>
<dbReference type="OrthoDB" id="289937at2"/>
<dbReference type="PANTHER" id="PTHR33308">
    <property type="entry name" value="PEPTIDOGLYCAN HYDROLASE FLGJ"/>
    <property type="match status" value="1"/>
</dbReference>
<evidence type="ECO:0000259" key="13">
    <source>
        <dbReference type="SMART" id="SM00047"/>
    </source>
</evidence>
<keyword evidence="9" id="KW-0326">Glycosidase</keyword>
<dbReference type="GO" id="GO:0071973">
    <property type="term" value="P:bacterial-type flagellum-dependent cell motility"/>
    <property type="evidence" value="ECO:0007669"/>
    <property type="project" value="TreeGrafter"/>
</dbReference>
<dbReference type="AlphaFoldDB" id="A0A0G3G8Y4"/>
<comment type="similarity">
    <text evidence="3">In the N-terminal section; belongs to the FlgJ family.</text>
</comment>
<keyword evidence="8" id="KW-0378">Hydrolase</keyword>
<dbReference type="RefSeq" id="WP_047251284.1">
    <property type="nucleotide sequence ID" value="NZ_CP011367.1"/>
</dbReference>
<evidence type="ECO:0000256" key="11">
    <source>
        <dbReference type="ARBA" id="ARBA00030835"/>
    </source>
</evidence>
<evidence type="ECO:0000256" key="1">
    <source>
        <dbReference type="ARBA" id="ARBA00002954"/>
    </source>
</evidence>
<accession>A0A0G3G8Y4</accession>
<dbReference type="GO" id="GO:0042597">
    <property type="term" value="C:periplasmic space"/>
    <property type="evidence" value="ECO:0007669"/>
    <property type="project" value="UniProtKB-SubCell"/>
</dbReference>
<gene>
    <name evidence="14" type="ORF">TVD_07870</name>
</gene>
<feature type="region of interest" description="Disordered" evidence="12">
    <location>
        <begin position="327"/>
        <end position="346"/>
    </location>
</feature>